<keyword evidence="1" id="KW-0812">Transmembrane</keyword>
<dbReference type="SUPFAM" id="SSF82866">
    <property type="entry name" value="Multidrug efflux transporter AcrB transmembrane domain"/>
    <property type="match status" value="2"/>
</dbReference>
<dbReference type="SUPFAM" id="SSF82693">
    <property type="entry name" value="Multidrug efflux transporter AcrB pore domain, PN1, PN2, PC1 and PC2 subdomains"/>
    <property type="match status" value="3"/>
</dbReference>
<dbReference type="OrthoDB" id="9757940at2"/>
<proteinExistence type="predicted"/>
<feature type="transmembrane region" description="Helical" evidence="1">
    <location>
        <begin position="465"/>
        <end position="487"/>
    </location>
</feature>
<dbReference type="SUPFAM" id="SSF82714">
    <property type="entry name" value="Multidrug efflux transporter AcrB TolC docking domain, DN and DC subdomains"/>
    <property type="match status" value="2"/>
</dbReference>
<feature type="transmembrane region" description="Helical" evidence="1">
    <location>
        <begin position="543"/>
        <end position="562"/>
    </location>
</feature>
<protein>
    <submittedName>
        <fullName evidence="2">MFS transporter</fullName>
    </submittedName>
</protein>
<feature type="transmembrane region" description="Helical" evidence="1">
    <location>
        <begin position="973"/>
        <end position="989"/>
    </location>
</feature>
<feature type="transmembrane region" description="Helical" evidence="1">
    <location>
        <begin position="898"/>
        <end position="918"/>
    </location>
</feature>
<feature type="transmembrane region" description="Helical" evidence="1">
    <location>
        <begin position="428"/>
        <end position="453"/>
    </location>
</feature>
<keyword evidence="3" id="KW-1185">Reference proteome</keyword>
<accession>A0A2P6AS26</accession>
<gene>
    <name evidence="2" type="ORF">C5O18_06270</name>
</gene>
<evidence type="ECO:0000256" key="1">
    <source>
        <dbReference type="SAM" id="Phobius"/>
    </source>
</evidence>
<dbReference type="Gene3D" id="3.30.70.1320">
    <property type="entry name" value="Multidrug efflux transporter AcrB pore domain like"/>
    <property type="match status" value="1"/>
</dbReference>
<feature type="transmembrane region" description="Helical" evidence="1">
    <location>
        <begin position="924"/>
        <end position="944"/>
    </location>
</feature>
<organism evidence="2 3">
    <name type="scientific">Amnimonas aquatica</name>
    <dbReference type="NCBI Taxonomy" id="2094561"/>
    <lineage>
        <taxon>Bacteria</taxon>
        <taxon>Pseudomonadati</taxon>
        <taxon>Pseudomonadota</taxon>
        <taxon>Gammaproteobacteria</taxon>
        <taxon>Moraxellales</taxon>
        <taxon>Moraxellaceae</taxon>
        <taxon>Amnimonas</taxon>
    </lineage>
</organism>
<evidence type="ECO:0000313" key="2">
    <source>
        <dbReference type="EMBL" id="PQA41237.1"/>
    </source>
</evidence>
<feature type="transmembrane region" description="Helical" evidence="1">
    <location>
        <begin position="995"/>
        <end position="1019"/>
    </location>
</feature>
<dbReference type="InterPro" id="IPR001036">
    <property type="entry name" value="Acrflvin-R"/>
</dbReference>
<dbReference type="PRINTS" id="PR00702">
    <property type="entry name" value="ACRIFLAVINRP"/>
</dbReference>
<keyword evidence="1" id="KW-1133">Transmembrane helix</keyword>
<dbReference type="Proteomes" id="UP000243900">
    <property type="component" value="Unassembled WGS sequence"/>
</dbReference>
<dbReference type="GO" id="GO:0042910">
    <property type="term" value="F:xenobiotic transmembrane transporter activity"/>
    <property type="evidence" value="ECO:0007669"/>
    <property type="project" value="TreeGrafter"/>
</dbReference>
<feature type="transmembrane region" description="Helical" evidence="1">
    <location>
        <begin position="388"/>
        <end position="407"/>
    </location>
</feature>
<dbReference type="AlphaFoldDB" id="A0A2P6AS26"/>
<sequence>MSFPNLSALAVRERAITLFFLLLSVAAGVHSFFAMGRAEDPAFTVRVMIVSAIWPGATPEEIQRQVSDRLEKRIQEVENVLNMESVIHPGRVDIIVEFEDYTPSERMPQLFYEVRKRMQDEAPYLPAGVIGPISNDDFADVYFSLLSLSAPGLPMRELVQVMEGVRDRLRQVPGVQKALILGERSERVFLEFDSLRLVNLGISPREIFQAIEDNNTLTPAGRMETKGPRVYLRLDSDLSDPEKLAEVPIRVGGRLMKLADIATIRRGYEEPPSYLVRSRGQDAILLGLVMHKGENGLELGERLAEFVAAEQARLPLGMTFEPLTNQAHAISAAVNLFQFKFLVAMIVVMAVSILAIGLRAGLIVGIAIPVTLGLTFLVMRLMDINLDRITLGALILALGLLVDDAIIAIEMMIVKMEEGWDRIRAATYAWQVTAAPMLFGTLVTVVGFVPIGFAQSGVGEYTGNIFWVLGISLLVSWLVAVTFTPYLGVKMLPAPKHAPAATAGGEGGAGGHGAGEHGGIYQTPGYRRLRALITWCVTQRRKVVFGTLGLLVLSGLAMLGPVQQQFFPSSDRPEVMISVYLPQGTSIAVTDATTRKLEEILKPMPGVESLLTYVGGGAPRFFISILPEQPDPAFAKLVAVATDTAARDRIIAALEKHIADGEFPEARVRVSSLLYGPPVVWPVSFRVIGPDVTELRRIATEVREIMAADPAIRDAHLEWDERAPVMHVSMDPDRLRLIGMTPAEVARQLQFELEGAPVTALRQGNRTVDVYARGYSSADARLAGLELRTLDGRKVPLAQLGRIEVRYEEPVIKRYNRVPYIPVHADVVGAQANDMTLAVWKRLEKLRASLPQDYHISIAGSVEQSAKANTSIERMQPVMVALMLIFVMLQMRSFAGTFMVVATAPLGIIGAVLALLLFGQPFGFVALLGLIGLAGILMRNTLILTQQVSDNLKDGMAPVVAVVEAAVRRARPVVLTALAAMFAFVPLTFDGFWGPLAFVLIGGVAVGTAITLLFVPALYAMWFRFGREAGDGNGTA</sequence>
<comment type="caution">
    <text evidence="2">The sequence shown here is derived from an EMBL/GenBank/DDBJ whole genome shotgun (WGS) entry which is preliminary data.</text>
</comment>
<dbReference type="GO" id="GO:0005886">
    <property type="term" value="C:plasma membrane"/>
    <property type="evidence" value="ECO:0007669"/>
    <property type="project" value="TreeGrafter"/>
</dbReference>
<feature type="transmembrane region" description="Helical" evidence="1">
    <location>
        <begin position="362"/>
        <end position="382"/>
    </location>
</feature>
<dbReference type="Gene3D" id="3.30.70.1430">
    <property type="entry name" value="Multidrug efflux transporter AcrB pore domain"/>
    <property type="match status" value="2"/>
</dbReference>
<reference evidence="3" key="1">
    <citation type="submission" date="2018-02" db="EMBL/GenBank/DDBJ databases">
        <title>Genome sequencing of Solimonas sp. HR-BB.</title>
        <authorList>
            <person name="Lee Y."/>
            <person name="Jeon C.O."/>
        </authorList>
    </citation>
    <scope>NUCLEOTIDE SEQUENCE [LARGE SCALE GENOMIC DNA]</scope>
    <source>
        <strain evidence="3">HR-E</strain>
    </source>
</reference>
<keyword evidence="1" id="KW-0472">Membrane</keyword>
<dbReference type="Gene3D" id="3.30.2090.10">
    <property type="entry name" value="Multidrug efflux transporter AcrB TolC docking domain, DN and DC subdomains"/>
    <property type="match status" value="2"/>
</dbReference>
<name>A0A2P6AS26_9GAMM</name>
<dbReference type="Gene3D" id="1.20.1640.10">
    <property type="entry name" value="Multidrug efflux transporter AcrB transmembrane domain"/>
    <property type="match status" value="2"/>
</dbReference>
<dbReference type="PANTHER" id="PTHR32063">
    <property type="match status" value="1"/>
</dbReference>
<dbReference type="InterPro" id="IPR027463">
    <property type="entry name" value="AcrB_DN_DC_subdom"/>
</dbReference>
<feature type="transmembrane region" description="Helical" evidence="1">
    <location>
        <begin position="336"/>
        <end position="355"/>
    </location>
</feature>
<dbReference type="PANTHER" id="PTHR32063:SF18">
    <property type="entry name" value="CATION EFFLUX SYSTEM PROTEIN"/>
    <property type="match status" value="1"/>
</dbReference>
<dbReference type="Gene3D" id="3.30.70.1440">
    <property type="entry name" value="Multidrug efflux transporter AcrB pore domain"/>
    <property type="match status" value="1"/>
</dbReference>
<evidence type="ECO:0000313" key="3">
    <source>
        <dbReference type="Proteomes" id="UP000243900"/>
    </source>
</evidence>
<dbReference type="EMBL" id="PTQZ01000132">
    <property type="protein sequence ID" value="PQA41237.1"/>
    <property type="molecule type" value="Genomic_DNA"/>
</dbReference>
<dbReference type="RefSeq" id="WP_105192462.1">
    <property type="nucleotide sequence ID" value="NZ_PTQZ01000132.1"/>
</dbReference>
<dbReference type="Pfam" id="PF00873">
    <property type="entry name" value="ACR_tran"/>
    <property type="match status" value="1"/>
</dbReference>